<evidence type="ECO:0000313" key="2">
    <source>
        <dbReference type="EMBL" id="KAK0478918.1"/>
    </source>
</evidence>
<feature type="compositionally biased region" description="Basic and acidic residues" evidence="1">
    <location>
        <begin position="87"/>
        <end position="136"/>
    </location>
</feature>
<reference evidence="2" key="1">
    <citation type="submission" date="2023-06" db="EMBL/GenBank/DDBJ databases">
        <authorList>
            <consortium name="Lawrence Berkeley National Laboratory"/>
            <person name="Ahrendt S."/>
            <person name="Sahu N."/>
            <person name="Indic B."/>
            <person name="Wong-Bajracharya J."/>
            <person name="Merenyi Z."/>
            <person name="Ke H.-M."/>
            <person name="Monk M."/>
            <person name="Kocsube S."/>
            <person name="Drula E."/>
            <person name="Lipzen A."/>
            <person name="Balint B."/>
            <person name="Henrissat B."/>
            <person name="Andreopoulos B."/>
            <person name="Martin F.M."/>
            <person name="Harder C.B."/>
            <person name="Rigling D."/>
            <person name="Ford K.L."/>
            <person name="Foster G.D."/>
            <person name="Pangilinan J."/>
            <person name="Papanicolaou A."/>
            <person name="Barry K."/>
            <person name="LaButti K."/>
            <person name="Viragh M."/>
            <person name="Koriabine M."/>
            <person name="Yan M."/>
            <person name="Riley R."/>
            <person name="Champramary S."/>
            <person name="Plett K.L."/>
            <person name="Tsai I.J."/>
            <person name="Slot J."/>
            <person name="Sipos G."/>
            <person name="Plett J."/>
            <person name="Nagy L.G."/>
            <person name="Grigoriev I.V."/>
        </authorList>
    </citation>
    <scope>NUCLEOTIDE SEQUENCE</scope>
    <source>
        <strain evidence="2">ICMP 16352</strain>
    </source>
</reference>
<sequence length="253" mass="29844">MSRRLEPLKKRAGDEKAREQRQTTNRESSIAKRGGLEPRRGQTEEKESRRGGDRLTIHGGTTTRKGRINHKRRQRSHRRGGNEAIEEVYRPEEETKDLAEEETKKRMHEEKRKRAEEEKMKRPEEGNVRRRRENPNERCVNVLKKSGSTRSESSLSRSDTKSEDADQLRRLALQRHPLAHHYSKSFIQPHWPVFHTAEKHLLSKKRFNMGLLRWYTDKFSQLVKCIAEEDRHDVHDAAEAVVRVLIELKAHDK</sequence>
<comment type="caution">
    <text evidence="2">The sequence shown here is derived from an EMBL/GenBank/DDBJ whole genome shotgun (WGS) entry which is preliminary data.</text>
</comment>
<feature type="region of interest" description="Disordered" evidence="1">
    <location>
        <begin position="1"/>
        <end position="165"/>
    </location>
</feature>
<feature type="compositionally biased region" description="Basic residues" evidence="1">
    <location>
        <begin position="64"/>
        <end position="79"/>
    </location>
</feature>
<proteinExistence type="predicted"/>
<feature type="compositionally biased region" description="Basic and acidic residues" evidence="1">
    <location>
        <begin position="1"/>
        <end position="21"/>
    </location>
</feature>
<evidence type="ECO:0000313" key="3">
    <source>
        <dbReference type="Proteomes" id="UP001175227"/>
    </source>
</evidence>
<feature type="compositionally biased region" description="Low complexity" evidence="1">
    <location>
        <begin position="137"/>
        <end position="157"/>
    </location>
</feature>
<evidence type="ECO:0000256" key="1">
    <source>
        <dbReference type="SAM" id="MobiDB-lite"/>
    </source>
</evidence>
<protein>
    <submittedName>
        <fullName evidence="2">Uncharacterized protein</fullName>
    </submittedName>
</protein>
<gene>
    <name evidence="2" type="ORF">IW261DRAFT_1593993</name>
</gene>
<feature type="compositionally biased region" description="Basic and acidic residues" evidence="1">
    <location>
        <begin position="34"/>
        <end position="56"/>
    </location>
</feature>
<name>A0AA39UA76_9AGAR</name>
<keyword evidence="3" id="KW-1185">Reference proteome</keyword>
<dbReference type="Proteomes" id="UP001175227">
    <property type="component" value="Unassembled WGS sequence"/>
</dbReference>
<organism evidence="2 3">
    <name type="scientific">Armillaria novae-zelandiae</name>
    <dbReference type="NCBI Taxonomy" id="153914"/>
    <lineage>
        <taxon>Eukaryota</taxon>
        <taxon>Fungi</taxon>
        <taxon>Dikarya</taxon>
        <taxon>Basidiomycota</taxon>
        <taxon>Agaricomycotina</taxon>
        <taxon>Agaricomycetes</taxon>
        <taxon>Agaricomycetidae</taxon>
        <taxon>Agaricales</taxon>
        <taxon>Marasmiineae</taxon>
        <taxon>Physalacriaceae</taxon>
        <taxon>Armillaria</taxon>
    </lineage>
</organism>
<dbReference type="AlphaFoldDB" id="A0AA39UA76"/>
<dbReference type="EMBL" id="JAUEPR010000013">
    <property type="protein sequence ID" value="KAK0478918.1"/>
    <property type="molecule type" value="Genomic_DNA"/>
</dbReference>
<accession>A0AA39UA76</accession>